<accession>A0A8T2P7A1</accession>
<sequence>MCPPAPHLQPASTLPTSTKAHKLLSTAQADCVQQIPRLQLLPLGRSDHLLHLSQLTGLCPGGLQRRQDCLYALGLLQQTPANYRHLILTLWLSLNRF</sequence>
<organism evidence="1 2">
    <name type="scientific">Albula glossodonta</name>
    <name type="common">roundjaw bonefish</name>
    <dbReference type="NCBI Taxonomy" id="121402"/>
    <lineage>
        <taxon>Eukaryota</taxon>
        <taxon>Metazoa</taxon>
        <taxon>Chordata</taxon>
        <taxon>Craniata</taxon>
        <taxon>Vertebrata</taxon>
        <taxon>Euteleostomi</taxon>
        <taxon>Actinopterygii</taxon>
        <taxon>Neopterygii</taxon>
        <taxon>Teleostei</taxon>
        <taxon>Albuliformes</taxon>
        <taxon>Albulidae</taxon>
        <taxon>Albula</taxon>
    </lineage>
</organism>
<dbReference type="EMBL" id="JAFBMS010000018">
    <property type="protein sequence ID" value="KAG9345418.1"/>
    <property type="molecule type" value="Genomic_DNA"/>
</dbReference>
<protein>
    <submittedName>
        <fullName evidence="1">Uncharacterized protein</fullName>
    </submittedName>
</protein>
<keyword evidence="2" id="KW-1185">Reference proteome</keyword>
<dbReference type="Proteomes" id="UP000824540">
    <property type="component" value="Unassembled WGS sequence"/>
</dbReference>
<comment type="caution">
    <text evidence="1">The sequence shown here is derived from an EMBL/GenBank/DDBJ whole genome shotgun (WGS) entry which is preliminary data.</text>
</comment>
<name>A0A8T2P7A1_9TELE</name>
<evidence type="ECO:0000313" key="1">
    <source>
        <dbReference type="EMBL" id="KAG9345418.1"/>
    </source>
</evidence>
<proteinExistence type="predicted"/>
<evidence type="ECO:0000313" key="2">
    <source>
        <dbReference type="Proteomes" id="UP000824540"/>
    </source>
</evidence>
<gene>
    <name evidence="1" type="ORF">JZ751_009965</name>
</gene>
<reference evidence="1" key="1">
    <citation type="thesis" date="2021" institute="BYU ScholarsArchive" country="Provo, UT, USA">
        <title>Applications of and Algorithms for Genome Assembly and Genomic Analyses with an Emphasis on Marine Teleosts.</title>
        <authorList>
            <person name="Pickett B.D."/>
        </authorList>
    </citation>
    <scope>NUCLEOTIDE SEQUENCE</scope>
    <source>
        <strain evidence="1">HI-2016</strain>
    </source>
</reference>
<dbReference type="AlphaFoldDB" id="A0A8T2P7A1"/>